<name>A0A4R6SYZ0_9SPHI</name>
<dbReference type="PANTHER" id="PTHR33990">
    <property type="entry name" value="PROTEIN YJDN-RELATED"/>
    <property type="match status" value="1"/>
</dbReference>
<dbReference type="InterPro" id="IPR028973">
    <property type="entry name" value="PhnB-like"/>
</dbReference>
<evidence type="ECO:0000259" key="1">
    <source>
        <dbReference type="Pfam" id="PF06983"/>
    </source>
</evidence>
<evidence type="ECO:0000313" key="2">
    <source>
        <dbReference type="EMBL" id="TDQ11277.1"/>
    </source>
</evidence>
<feature type="domain" description="PhnB-like" evidence="1">
    <location>
        <begin position="4"/>
        <end position="135"/>
    </location>
</feature>
<dbReference type="PANTHER" id="PTHR33990:SF1">
    <property type="entry name" value="PROTEIN YJDN"/>
    <property type="match status" value="1"/>
</dbReference>
<dbReference type="SUPFAM" id="SSF54593">
    <property type="entry name" value="Glyoxalase/Bleomycin resistance protein/Dihydroxybiphenyl dioxygenase"/>
    <property type="match status" value="1"/>
</dbReference>
<protein>
    <submittedName>
        <fullName evidence="2">PhnB protein</fullName>
    </submittedName>
</protein>
<proteinExistence type="predicted"/>
<dbReference type="EMBL" id="SNYC01000003">
    <property type="protein sequence ID" value="TDQ11277.1"/>
    <property type="molecule type" value="Genomic_DNA"/>
</dbReference>
<dbReference type="AlphaFoldDB" id="A0A4R6SYZ0"/>
<sequence length="140" mass="15898">MVIINPYLNFDGQAEEAFNFYKSIFGGEFTMVKKVGESPGTENLTDNEKERIMHIALPIGPNTILMASDILPSFGHQLVKGNTTHLCLHPDSREEAKRLFDGLSEGGTIEMPMEDMFWGDYFGSFKDKYAIFWMISFSQK</sequence>
<comment type="caution">
    <text evidence="2">The sequence shown here is derived from an EMBL/GenBank/DDBJ whole genome shotgun (WGS) entry which is preliminary data.</text>
</comment>
<dbReference type="CDD" id="cd06588">
    <property type="entry name" value="PhnB_like"/>
    <property type="match status" value="1"/>
</dbReference>
<dbReference type="Proteomes" id="UP000295620">
    <property type="component" value="Unassembled WGS sequence"/>
</dbReference>
<keyword evidence="3" id="KW-1185">Reference proteome</keyword>
<dbReference type="OrthoDB" id="9795306at2"/>
<dbReference type="InterPro" id="IPR029068">
    <property type="entry name" value="Glyas_Bleomycin-R_OHBP_Dase"/>
</dbReference>
<dbReference type="Pfam" id="PF06983">
    <property type="entry name" value="3-dmu-9_3-mt"/>
    <property type="match status" value="1"/>
</dbReference>
<evidence type="ECO:0000313" key="3">
    <source>
        <dbReference type="Proteomes" id="UP000295620"/>
    </source>
</evidence>
<reference evidence="2 3" key="1">
    <citation type="submission" date="2019-03" db="EMBL/GenBank/DDBJ databases">
        <title>Genomic Encyclopedia of Archaeal and Bacterial Type Strains, Phase II (KMG-II): from individual species to whole genera.</title>
        <authorList>
            <person name="Goeker M."/>
        </authorList>
    </citation>
    <scope>NUCLEOTIDE SEQUENCE [LARGE SCALE GENOMIC DNA]</scope>
    <source>
        <strain evidence="2 3">DSM 19035</strain>
    </source>
</reference>
<gene>
    <name evidence="2" type="ORF">ATK78_0395</name>
</gene>
<dbReference type="RefSeq" id="WP_133574359.1">
    <property type="nucleotide sequence ID" value="NZ_SNYC01000003.1"/>
</dbReference>
<organism evidence="2 3">
    <name type="scientific">Pedobacter metabolipauper</name>
    <dbReference type="NCBI Taxonomy" id="425513"/>
    <lineage>
        <taxon>Bacteria</taxon>
        <taxon>Pseudomonadati</taxon>
        <taxon>Bacteroidota</taxon>
        <taxon>Sphingobacteriia</taxon>
        <taxon>Sphingobacteriales</taxon>
        <taxon>Sphingobacteriaceae</taxon>
        <taxon>Pedobacter</taxon>
    </lineage>
</organism>
<dbReference type="Gene3D" id="3.10.180.10">
    <property type="entry name" value="2,3-Dihydroxybiphenyl 1,2-Dioxygenase, domain 1"/>
    <property type="match status" value="1"/>
</dbReference>
<accession>A0A4R6SYZ0</accession>